<reference evidence="3 4" key="1">
    <citation type="journal article" date="2022" name="Nat. Ecol. Evol.">
        <title>A masculinizing supergene underlies an exaggerated male reproductive morph in a spider.</title>
        <authorList>
            <person name="Hendrickx F."/>
            <person name="De Corte Z."/>
            <person name="Sonet G."/>
            <person name="Van Belleghem S.M."/>
            <person name="Kostlbacher S."/>
            <person name="Vangestel C."/>
        </authorList>
    </citation>
    <scope>NUCLEOTIDE SEQUENCE [LARGE SCALE GENOMIC DNA]</scope>
    <source>
        <strain evidence="3">W744_W776</strain>
    </source>
</reference>
<evidence type="ECO:0000256" key="1">
    <source>
        <dbReference type="ARBA" id="ARBA00012493"/>
    </source>
</evidence>
<dbReference type="Pfam" id="PF00078">
    <property type="entry name" value="RVT_1"/>
    <property type="match status" value="1"/>
</dbReference>
<dbReference type="InterPro" id="IPR050951">
    <property type="entry name" value="Retrovirus_Pol_polyprotein"/>
</dbReference>
<accession>A0AAV6UUC1</accession>
<evidence type="ECO:0000259" key="2">
    <source>
        <dbReference type="PROSITE" id="PS50878"/>
    </source>
</evidence>
<dbReference type="InterPro" id="IPR043128">
    <property type="entry name" value="Rev_trsase/Diguanyl_cyclase"/>
</dbReference>
<feature type="domain" description="Reverse transcriptase" evidence="2">
    <location>
        <begin position="1"/>
        <end position="180"/>
    </location>
</feature>
<dbReference type="InterPro" id="IPR000477">
    <property type="entry name" value="RT_dom"/>
</dbReference>
<name>A0AAV6UUC1_9ARAC</name>
<dbReference type="GO" id="GO:0003964">
    <property type="term" value="F:RNA-directed DNA polymerase activity"/>
    <property type="evidence" value="ECO:0007669"/>
    <property type="project" value="UniProtKB-EC"/>
</dbReference>
<comment type="caution">
    <text evidence="3">The sequence shown here is derived from an EMBL/GenBank/DDBJ whole genome shotgun (WGS) entry which is preliminary data.</text>
</comment>
<dbReference type="PANTHER" id="PTHR37984">
    <property type="entry name" value="PROTEIN CBG26694"/>
    <property type="match status" value="1"/>
</dbReference>
<dbReference type="Proteomes" id="UP000827092">
    <property type="component" value="Unassembled WGS sequence"/>
</dbReference>
<dbReference type="InterPro" id="IPR043502">
    <property type="entry name" value="DNA/RNA_pol_sf"/>
</dbReference>
<dbReference type="AlphaFoldDB" id="A0AAV6UUC1"/>
<dbReference type="PANTHER" id="PTHR37984:SF8">
    <property type="entry name" value="CCHC-TYPE DOMAIN-CONTAINING PROTEIN"/>
    <property type="match status" value="1"/>
</dbReference>
<evidence type="ECO:0000313" key="3">
    <source>
        <dbReference type="EMBL" id="KAG8187926.1"/>
    </source>
</evidence>
<dbReference type="InterPro" id="IPR041588">
    <property type="entry name" value="Integrase_H2C2"/>
</dbReference>
<dbReference type="Gene3D" id="1.10.340.70">
    <property type="match status" value="1"/>
</dbReference>
<organism evidence="3 4">
    <name type="scientific">Oedothorax gibbosus</name>
    <dbReference type="NCBI Taxonomy" id="931172"/>
    <lineage>
        <taxon>Eukaryota</taxon>
        <taxon>Metazoa</taxon>
        <taxon>Ecdysozoa</taxon>
        <taxon>Arthropoda</taxon>
        <taxon>Chelicerata</taxon>
        <taxon>Arachnida</taxon>
        <taxon>Araneae</taxon>
        <taxon>Araneomorphae</taxon>
        <taxon>Entelegynae</taxon>
        <taxon>Araneoidea</taxon>
        <taxon>Linyphiidae</taxon>
        <taxon>Erigoninae</taxon>
        <taxon>Oedothorax</taxon>
    </lineage>
</organism>
<gene>
    <name evidence="3" type="ORF">JTE90_027700</name>
</gene>
<sequence length="410" mass="47219">MEEQGIIVRIEEPTEWVSNMVVVDSPKKLRICIDPRPLNEAIRRPHYPISASERLFTNLQGCTVFSFLDAKNGFWQLPLEDASSYLTTFTTPWGRYRFLVLPFGLNNAPEEFQRAMEEIFEAEPQIQPYFDDIALSSKNLQEHCDLLRKALTIARKENLKFNPSKMQIAKSSITYLGHIISEEEIKPDPVKVQGKQLIVADTLSRATCPYVFDEESQSPPSVHASVLAIATSPRWKQLTEMTLQDRVLQVVSRYVTTGWPSERSKVDPVAKPFWHCRDELYLSEERVLCRGNRLVIPEEAKKETLEQLHTAHRGIVACKTKAREYVYWPSMNQDIEAYVERCSICQKHQRSNTQEPLVERDLPQRPWQVVAGDFLTLKGTTYLLLIDYFSKYIEVQHMHGGSASCPDLRS</sequence>
<dbReference type="Pfam" id="PF17921">
    <property type="entry name" value="Integrase_H2C2"/>
    <property type="match status" value="1"/>
</dbReference>
<evidence type="ECO:0000313" key="4">
    <source>
        <dbReference type="Proteomes" id="UP000827092"/>
    </source>
</evidence>
<dbReference type="CDD" id="cd01647">
    <property type="entry name" value="RT_LTR"/>
    <property type="match status" value="1"/>
</dbReference>
<keyword evidence="4" id="KW-1185">Reference proteome</keyword>
<dbReference type="SUPFAM" id="SSF56672">
    <property type="entry name" value="DNA/RNA polymerases"/>
    <property type="match status" value="1"/>
</dbReference>
<dbReference type="EC" id="2.7.7.49" evidence="1"/>
<protein>
    <recommendedName>
        <fullName evidence="1">RNA-directed DNA polymerase</fullName>
        <ecNumber evidence="1">2.7.7.49</ecNumber>
    </recommendedName>
</protein>
<dbReference type="Gene3D" id="3.30.70.270">
    <property type="match status" value="1"/>
</dbReference>
<dbReference type="Gene3D" id="3.10.10.10">
    <property type="entry name" value="HIV Type 1 Reverse Transcriptase, subunit A, domain 1"/>
    <property type="match status" value="1"/>
</dbReference>
<dbReference type="PROSITE" id="PS50878">
    <property type="entry name" value="RT_POL"/>
    <property type="match status" value="1"/>
</dbReference>
<dbReference type="FunFam" id="1.10.340.70:FF:000003">
    <property type="entry name" value="Protein CBG25708"/>
    <property type="match status" value="1"/>
</dbReference>
<proteinExistence type="predicted"/>
<dbReference type="EMBL" id="JAFNEN010000254">
    <property type="protein sequence ID" value="KAG8187926.1"/>
    <property type="molecule type" value="Genomic_DNA"/>
</dbReference>